<comment type="caution">
    <text evidence="2">The sequence shown here is derived from an EMBL/GenBank/DDBJ whole genome shotgun (WGS) entry which is preliminary data.</text>
</comment>
<keyword evidence="1" id="KW-0238">DNA-binding</keyword>
<dbReference type="PANTHER" id="PTHR36924">
    <property type="entry name" value="ANTITOXIN HIGA-1"/>
    <property type="match status" value="1"/>
</dbReference>
<dbReference type="InterPro" id="IPR010982">
    <property type="entry name" value="Lambda_DNA-bd_dom_sf"/>
</dbReference>
<evidence type="ECO:0000313" key="2">
    <source>
        <dbReference type="EMBL" id="MFD1125733.1"/>
    </source>
</evidence>
<dbReference type="RefSeq" id="WP_121977125.1">
    <property type="nucleotide sequence ID" value="NZ_JBHTLH010000037.1"/>
</dbReference>
<protein>
    <submittedName>
        <fullName evidence="2">Transcriptional regulator</fullName>
    </submittedName>
</protein>
<reference evidence="3" key="1">
    <citation type="journal article" date="2019" name="Int. J. Syst. Evol. Microbiol.">
        <title>The Global Catalogue of Microorganisms (GCM) 10K type strain sequencing project: providing services to taxonomists for standard genome sequencing and annotation.</title>
        <authorList>
            <consortium name="The Broad Institute Genomics Platform"/>
            <consortium name="The Broad Institute Genome Sequencing Center for Infectious Disease"/>
            <person name="Wu L."/>
            <person name="Ma J."/>
        </authorList>
    </citation>
    <scope>NUCLEOTIDE SEQUENCE [LARGE SCALE GENOMIC DNA]</scope>
    <source>
        <strain evidence="3">CCUG 71848</strain>
    </source>
</reference>
<gene>
    <name evidence="2" type="ORF">ACFQ22_10270</name>
</gene>
<dbReference type="Gene3D" id="1.10.260.40">
    <property type="entry name" value="lambda repressor-like DNA-binding domains"/>
    <property type="match status" value="1"/>
</dbReference>
<dbReference type="SUPFAM" id="SSF47413">
    <property type="entry name" value="lambda repressor-like DNA-binding domains"/>
    <property type="match status" value="1"/>
</dbReference>
<keyword evidence="3" id="KW-1185">Reference proteome</keyword>
<sequence length="88" mass="10275">MIKNQNQIIFHPGYYVKEFLDETEMSQCELTKELNVTERTVNQLVNEKLDLTDSLINKLSSVLGTSKTLWKNLNTQYLKDQSKIKNSH</sequence>
<accession>A0ABW3PHZ8</accession>
<dbReference type="Proteomes" id="UP001597156">
    <property type="component" value="Unassembled WGS sequence"/>
</dbReference>
<evidence type="ECO:0000256" key="1">
    <source>
        <dbReference type="ARBA" id="ARBA00023125"/>
    </source>
</evidence>
<proteinExistence type="predicted"/>
<dbReference type="EMBL" id="JBHTLH010000037">
    <property type="protein sequence ID" value="MFD1125733.1"/>
    <property type="molecule type" value="Genomic_DNA"/>
</dbReference>
<evidence type="ECO:0000313" key="3">
    <source>
        <dbReference type="Proteomes" id="UP001597156"/>
    </source>
</evidence>
<dbReference type="CDD" id="cd00093">
    <property type="entry name" value="HTH_XRE"/>
    <property type="match status" value="1"/>
</dbReference>
<organism evidence="2 3">
    <name type="scientific">Lentilactobacillus raoultii</name>
    <dbReference type="NCBI Taxonomy" id="1987503"/>
    <lineage>
        <taxon>Bacteria</taxon>
        <taxon>Bacillati</taxon>
        <taxon>Bacillota</taxon>
        <taxon>Bacilli</taxon>
        <taxon>Lactobacillales</taxon>
        <taxon>Lactobacillaceae</taxon>
        <taxon>Lentilactobacillus</taxon>
    </lineage>
</organism>
<dbReference type="InterPro" id="IPR001387">
    <property type="entry name" value="Cro/C1-type_HTH"/>
</dbReference>
<dbReference type="PANTHER" id="PTHR36924:SF1">
    <property type="entry name" value="ANTITOXIN HIGA-1"/>
    <property type="match status" value="1"/>
</dbReference>
<dbReference type="InterPro" id="IPR013430">
    <property type="entry name" value="Toxin_antidote_HigA"/>
</dbReference>
<name>A0ABW3PHZ8_9LACO</name>